<dbReference type="InterPro" id="IPR013783">
    <property type="entry name" value="Ig-like_fold"/>
</dbReference>
<name>A0A644TQY7_9ZZZZ</name>
<protein>
    <recommendedName>
        <fullName evidence="3">4-alpha-glucanotransferase</fullName>
        <ecNumber evidence="3">2.4.1.25</ecNumber>
    </recommendedName>
    <alternativeName>
        <fullName evidence="7">Amylomaltase</fullName>
    </alternativeName>
    <alternativeName>
        <fullName evidence="8">Disproportionating enzyme</fullName>
    </alternativeName>
</protein>
<keyword evidence="6" id="KW-0119">Carbohydrate metabolism</keyword>
<keyword evidence="5" id="KW-0808">Transferase</keyword>
<dbReference type="Gene3D" id="3.20.20.80">
    <property type="entry name" value="Glycosidases"/>
    <property type="match status" value="2"/>
</dbReference>
<dbReference type="Gene3D" id="2.60.40.10">
    <property type="entry name" value="Immunoglobulins"/>
    <property type="match status" value="1"/>
</dbReference>
<feature type="domain" description="Glycosyl hydrolase family 13 catalytic" evidence="9">
    <location>
        <begin position="143"/>
        <end position="552"/>
    </location>
</feature>
<dbReference type="EC" id="2.4.1.25" evidence="3"/>
<dbReference type="Pfam" id="PF02446">
    <property type="entry name" value="Glyco_hydro_77"/>
    <property type="match status" value="1"/>
</dbReference>
<dbReference type="SUPFAM" id="SSF51011">
    <property type="entry name" value="Glycosyl hydrolase domain"/>
    <property type="match status" value="1"/>
</dbReference>
<dbReference type="NCBIfam" id="NF011083">
    <property type="entry name" value="PRK14510.1-2"/>
    <property type="match status" value="1"/>
</dbReference>
<dbReference type="SMART" id="SM00642">
    <property type="entry name" value="Aamy"/>
    <property type="match status" value="1"/>
</dbReference>
<keyword evidence="4" id="KW-0328">Glycosyltransferase</keyword>
<dbReference type="AlphaFoldDB" id="A0A644TQY7"/>
<dbReference type="NCBIfam" id="NF011079">
    <property type="entry name" value="PRK14508.1-2"/>
    <property type="match status" value="1"/>
</dbReference>
<evidence type="ECO:0000256" key="6">
    <source>
        <dbReference type="ARBA" id="ARBA00023277"/>
    </source>
</evidence>
<evidence type="ECO:0000259" key="9">
    <source>
        <dbReference type="SMART" id="SM00642"/>
    </source>
</evidence>
<comment type="similarity">
    <text evidence="2">Belongs to the disproportionating enzyme family.</text>
</comment>
<dbReference type="GO" id="GO:0004134">
    <property type="term" value="F:4-alpha-glucanotransferase activity"/>
    <property type="evidence" value="ECO:0007669"/>
    <property type="project" value="UniProtKB-EC"/>
</dbReference>
<dbReference type="InterPro" id="IPR017853">
    <property type="entry name" value="GH"/>
</dbReference>
<dbReference type="InterPro" id="IPR003385">
    <property type="entry name" value="Glyco_hydro_77"/>
</dbReference>
<dbReference type="CDD" id="cd11338">
    <property type="entry name" value="AmyAc_CMD"/>
    <property type="match status" value="1"/>
</dbReference>
<evidence type="ECO:0000313" key="10">
    <source>
        <dbReference type="EMBL" id="MPL69270.1"/>
    </source>
</evidence>
<dbReference type="EMBL" id="VSSQ01000046">
    <property type="protein sequence ID" value="MPL69270.1"/>
    <property type="molecule type" value="Genomic_DNA"/>
</dbReference>
<dbReference type="NCBIfam" id="NF011080">
    <property type="entry name" value="PRK14508.1-3"/>
    <property type="match status" value="1"/>
</dbReference>
<evidence type="ECO:0000256" key="5">
    <source>
        <dbReference type="ARBA" id="ARBA00022679"/>
    </source>
</evidence>
<evidence type="ECO:0000256" key="4">
    <source>
        <dbReference type="ARBA" id="ARBA00022676"/>
    </source>
</evidence>
<evidence type="ECO:0000256" key="2">
    <source>
        <dbReference type="ARBA" id="ARBA00005684"/>
    </source>
</evidence>
<accession>A0A644TQY7</accession>
<dbReference type="InterPro" id="IPR004185">
    <property type="entry name" value="Glyco_hydro_13_lg-like_dom"/>
</dbReference>
<dbReference type="Pfam" id="PF00128">
    <property type="entry name" value="Alpha-amylase"/>
    <property type="match status" value="1"/>
</dbReference>
<dbReference type="NCBIfam" id="TIGR00217">
    <property type="entry name" value="malQ"/>
    <property type="match status" value="1"/>
</dbReference>
<dbReference type="PANTHER" id="PTHR32438:SF5">
    <property type="entry name" value="4-ALPHA-GLUCANOTRANSFERASE DPE1, CHLOROPLASTIC_AMYLOPLASTIC"/>
    <property type="match status" value="1"/>
</dbReference>
<sequence length="1155" mass="132020">MEQNWVIHNSQLLTYRSPFGAVSYNETIILQLDFAVGIVPDAVTLRLWSEQQGEEKHAMILSDKSDACHHKYQFCIKAPNQLGLLWYYFIIVVCGKTYFYGNNAANLGGEGQLYDKEPPSFQITVYKPEAVTPGWFKEAIIYQIMPDRFFNGEPDGKVLNPKKGSVIHSHWNNTPFYIRDPDNGSIVAYDFFGGNLRGVMAKLPYLQDLGVTVIYFNPIFESPSNHRYDTADYHHVDSMLGDNELFKELCDEARKHGISVILDGVFSHTGSDSIYFNREGNYPELGAYQSKDSPYYPWYRFKNWPDEYEAWWNVDALPNTNENEPSYLDFIIKNKNSVVNHWMKLGVKGWRLDVVDELPDQFVKQFRQTMKQADPEAVLIGEVWEDASHKVSYSQMRNYLGGEQLDGAMNYPFRQILLDFILGQRDARQTQMMLMSLYENYPCENFYVMMNLIGSHDVPRILTLLGEAPSADHLTVGEQARHQLLPKQRQLAIARLKLMTLWQMTFPGVPSIYYGDEAGVEGYKDPFNRKSFPWGTEDKELVDWYKAITALRHQYDALKTGEWIGLVAEEDVYGFVRRIVNGKDVFGQAKQDNVLVVLFNRSPEKAVNISVNVRPWCRGALLDVLNQDQEVLLDGGMLAVTLQPLEGKLLVQKEEYAFPRQCGILMHPTALPSRYGIGDLGKEAYEFVNFLVKAKQKVWQVLPLNPTGFGESPYQCLSAFAGNHLLISLGKLVAAGWLTANDIKRYPVCKSAQVEFDKVRKAKDRLLRIAFDRFRLEEPSPAYEKFVADHNSWLDDYALFMALKAYFKEAAWYDWPKPVVLREETALSYYKNLLTDEIQYQRFLQYIFFSQWLELKHYANRWGVKIVGDVPIFVAPDSSDVWANPQLFELDATGRPTKVAGVPPDYFSKTGQLWGNPLYNWEELAKTDYAWWRSRFELLLTTVDIVRVDHFRGFEAYWAVPAGEKTAIKGQWIKGPGTEFFATISKYLGKLPIIAEDLGIITPEVDDLKNEFFFPGMKVLHFAFEPSEACDGCLPVIADKNSVIYTGTHDNDTTIGWYKELVSTEPAIENCIRQVLGLAQDPTGEEICQALVNFAYASNANTAIIPLQDILALDSSARMNRPGTIGGNWQWRCLKQAFTPELAAWLAELAVKHGR</sequence>
<dbReference type="InterPro" id="IPR013780">
    <property type="entry name" value="Glyco_hydro_b"/>
</dbReference>
<evidence type="ECO:0000256" key="1">
    <source>
        <dbReference type="ARBA" id="ARBA00000439"/>
    </source>
</evidence>
<dbReference type="Gene3D" id="2.60.40.1180">
    <property type="entry name" value="Golgi alpha-mannosidase II"/>
    <property type="match status" value="1"/>
</dbReference>
<dbReference type="SUPFAM" id="SSF51445">
    <property type="entry name" value="(Trans)glycosidases"/>
    <property type="match status" value="2"/>
</dbReference>
<comment type="catalytic activity">
    <reaction evidence="1">
        <text>Transfers a segment of a (1-&gt;4)-alpha-D-glucan to a new position in an acceptor, which may be glucose or a (1-&gt;4)-alpha-D-glucan.</text>
        <dbReference type="EC" id="2.4.1.25"/>
    </reaction>
</comment>
<proteinExistence type="inferred from homology"/>
<dbReference type="GO" id="GO:0005975">
    <property type="term" value="P:carbohydrate metabolic process"/>
    <property type="evidence" value="ECO:0007669"/>
    <property type="project" value="InterPro"/>
</dbReference>
<dbReference type="InterPro" id="IPR045857">
    <property type="entry name" value="O16G_dom_2"/>
</dbReference>
<evidence type="ECO:0000256" key="7">
    <source>
        <dbReference type="ARBA" id="ARBA00031423"/>
    </source>
</evidence>
<gene>
    <name evidence="10" type="ORF">SDC9_15006</name>
</gene>
<reference evidence="10" key="1">
    <citation type="submission" date="2019-08" db="EMBL/GenBank/DDBJ databases">
        <authorList>
            <person name="Kucharzyk K."/>
            <person name="Murdoch R.W."/>
            <person name="Higgins S."/>
            <person name="Loffler F."/>
        </authorList>
    </citation>
    <scope>NUCLEOTIDE SEQUENCE</scope>
</reference>
<dbReference type="Gene3D" id="3.90.400.10">
    <property type="entry name" value="Oligo-1,6-glucosidase, Domain 2"/>
    <property type="match status" value="1"/>
</dbReference>
<dbReference type="GO" id="GO:0004553">
    <property type="term" value="F:hydrolase activity, hydrolyzing O-glycosyl compounds"/>
    <property type="evidence" value="ECO:0007669"/>
    <property type="project" value="InterPro"/>
</dbReference>
<evidence type="ECO:0000256" key="8">
    <source>
        <dbReference type="ARBA" id="ARBA00031501"/>
    </source>
</evidence>
<evidence type="ECO:0000256" key="3">
    <source>
        <dbReference type="ARBA" id="ARBA00012560"/>
    </source>
</evidence>
<comment type="caution">
    <text evidence="10">The sequence shown here is derived from an EMBL/GenBank/DDBJ whole genome shotgun (WGS) entry which is preliminary data.</text>
</comment>
<dbReference type="PANTHER" id="PTHR32438">
    <property type="entry name" value="4-ALPHA-GLUCANOTRANSFERASE DPE1, CHLOROPLASTIC/AMYLOPLASTIC"/>
    <property type="match status" value="1"/>
</dbReference>
<dbReference type="InterPro" id="IPR006047">
    <property type="entry name" value="GH13_cat_dom"/>
</dbReference>
<organism evidence="10">
    <name type="scientific">bioreactor metagenome</name>
    <dbReference type="NCBI Taxonomy" id="1076179"/>
    <lineage>
        <taxon>unclassified sequences</taxon>
        <taxon>metagenomes</taxon>
        <taxon>ecological metagenomes</taxon>
    </lineage>
</organism>
<dbReference type="CDD" id="cd02857">
    <property type="entry name" value="E_set_CDase_PDE_N"/>
    <property type="match status" value="1"/>
</dbReference>